<evidence type="ECO:0000256" key="1">
    <source>
        <dbReference type="SAM" id="MobiDB-lite"/>
    </source>
</evidence>
<evidence type="ECO:0000313" key="2">
    <source>
        <dbReference type="EMBL" id="MDQ8206239.1"/>
    </source>
</evidence>
<dbReference type="RefSeq" id="WP_308948258.1">
    <property type="nucleotide sequence ID" value="NZ_JARXHW010000002.1"/>
</dbReference>
<proteinExistence type="predicted"/>
<protein>
    <recommendedName>
        <fullName evidence="4">Peptidase S1 domain-containing protein</fullName>
    </recommendedName>
</protein>
<accession>A0ABU1AQ00</accession>
<dbReference type="PROSITE" id="PS51257">
    <property type="entry name" value="PROKAR_LIPOPROTEIN"/>
    <property type="match status" value="1"/>
</dbReference>
<comment type="caution">
    <text evidence="2">The sequence shown here is derived from an EMBL/GenBank/DDBJ whole genome shotgun (WGS) entry which is preliminary data.</text>
</comment>
<dbReference type="InterPro" id="IPR009003">
    <property type="entry name" value="Peptidase_S1_PA"/>
</dbReference>
<sequence>MQKLPTLGLRGLPLLAQLAISCLTTAPLHALILYSGLNSENLSAPDSEREAIFDAVASVCNSSGSSRNGSAVRIRGKYMLTARHVSTNSHVTFDGSTFWARDTAFTPITFDDVDLKLFKLIEDPGITEIELHSSDAGDDVSSGFSGGRPPFNLISTEVTGTLVGWGRGSSENGSGFVEGDDQTWTWANTYSKRWGTNRIDSSTTISDIDDYDYSYTGLSIDLDSDAGTDEAGLAVHDSGSGIFVENDGIWRLAGIATLVTTDGSSTFSSSGQDNNFFVRISSYASEIEAAIPDLNTLSGWKTDHSLYGTDADNDADTDGDGIGQLLEYALGGDPNVNDISILPRSTLVEENGKQYLEISLTRPTGLTGISYLPQTSSDLNNWPSDSSGIVDASPTPGDNGDGTETLIYRRSQAVTESDQAFIRIEVIEN</sequence>
<name>A0ABU1AQ00_9BACT</name>
<evidence type="ECO:0000313" key="3">
    <source>
        <dbReference type="Proteomes" id="UP001225316"/>
    </source>
</evidence>
<keyword evidence="3" id="KW-1185">Reference proteome</keyword>
<gene>
    <name evidence="2" type="ORF">QEH52_01870</name>
</gene>
<organism evidence="2 3">
    <name type="scientific">Thalassobacterium maritimum</name>
    <dbReference type="NCBI Taxonomy" id="3041265"/>
    <lineage>
        <taxon>Bacteria</taxon>
        <taxon>Pseudomonadati</taxon>
        <taxon>Verrucomicrobiota</taxon>
        <taxon>Opitutia</taxon>
        <taxon>Puniceicoccales</taxon>
        <taxon>Coraliomargaritaceae</taxon>
        <taxon>Thalassobacterium</taxon>
    </lineage>
</organism>
<dbReference type="Proteomes" id="UP001225316">
    <property type="component" value="Unassembled WGS sequence"/>
</dbReference>
<evidence type="ECO:0008006" key="4">
    <source>
        <dbReference type="Google" id="ProtNLM"/>
    </source>
</evidence>
<dbReference type="EMBL" id="JARXHW010000002">
    <property type="protein sequence ID" value="MDQ8206239.1"/>
    <property type="molecule type" value="Genomic_DNA"/>
</dbReference>
<feature type="region of interest" description="Disordered" evidence="1">
    <location>
        <begin position="383"/>
        <end position="404"/>
    </location>
</feature>
<dbReference type="SUPFAM" id="SSF50494">
    <property type="entry name" value="Trypsin-like serine proteases"/>
    <property type="match status" value="1"/>
</dbReference>
<reference evidence="2 3" key="1">
    <citation type="submission" date="2023-04" db="EMBL/GenBank/DDBJ databases">
        <title>A novel bacteria isolated from coastal sediment.</title>
        <authorList>
            <person name="Liu X.-J."/>
            <person name="Du Z.-J."/>
        </authorList>
    </citation>
    <scope>NUCLEOTIDE SEQUENCE [LARGE SCALE GENOMIC DNA]</scope>
    <source>
        <strain evidence="2 3">SDUM461003</strain>
    </source>
</reference>